<sequence>MADMNDELFNQFIEYDEEKENQDDKSKKIKVLTPTQEQYDRISAFYRENTTEKRVMDILWSNLVEHLNKIGPPTFSEAEWRRKWTVHKYYEKKRLLKRLADPEARSAAHSLTSATGHSPQSSTSATVSAADMQSNILRQLMEISTKQNIILQSQNSMKSDIRSLKAHFEL</sequence>
<dbReference type="EMBL" id="WJQU01000002">
    <property type="protein sequence ID" value="KAJ6642808.1"/>
    <property type="molecule type" value="Genomic_DNA"/>
</dbReference>
<feature type="region of interest" description="Disordered" evidence="1">
    <location>
        <begin position="107"/>
        <end position="126"/>
    </location>
</feature>
<dbReference type="OrthoDB" id="8053018at2759"/>
<comment type="caution">
    <text evidence="2">The sequence shown here is derived from an EMBL/GenBank/DDBJ whole genome shotgun (WGS) entry which is preliminary data.</text>
</comment>
<dbReference type="AlphaFoldDB" id="A0A9Q0S3N8"/>
<gene>
    <name evidence="2" type="ORF">Bhyg_07762</name>
</gene>
<proteinExistence type="predicted"/>
<evidence type="ECO:0000313" key="3">
    <source>
        <dbReference type="Proteomes" id="UP001151699"/>
    </source>
</evidence>
<keyword evidence="3" id="KW-1185">Reference proteome</keyword>
<name>A0A9Q0S3N8_9DIPT</name>
<dbReference type="Proteomes" id="UP001151699">
    <property type="component" value="Chromosome B"/>
</dbReference>
<evidence type="ECO:0000313" key="2">
    <source>
        <dbReference type="EMBL" id="KAJ6642808.1"/>
    </source>
</evidence>
<accession>A0A9Q0S3N8</accession>
<feature type="compositionally biased region" description="Polar residues" evidence="1">
    <location>
        <begin position="109"/>
        <end position="126"/>
    </location>
</feature>
<organism evidence="2 3">
    <name type="scientific">Pseudolycoriella hygida</name>
    <dbReference type="NCBI Taxonomy" id="35572"/>
    <lineage>
        <taxon>Eukaryota</taxon>
        <taxon>Metazoa</taxon>
        <taxon>Ecdysozoa</taxon>
        <taxon>Arthropoda</taxon>
        <taxon>Hexapoda</taxon>
        <taxon>Insecta</taxon>
        <taxon>Pterygota</taxon>
        <taxon>Neoptera</taxon>
        <taxon>Endopterygota</taxon>
        <taxon>Diptera</taxon>
        <taxon>Nematocera</taxon>
        <taxon>Sciaroidea</taxon>
        <taxon>Sciaridae</taxon>
        <taxon>Pseudolycoriella</taxon>
    </lineage>
</organism>
<evidence type="ECO:0000256" key="1">
    <source>
        <dbReference type="SAM" id="MobiDB-lite"/>
    </source>
</evidence>
<reference evidence="2" key="1">
    <citation type="submission" date="2022-07" db="EMBL/GenBank/DDBJ databases">
        <authorList>
            <person name="Trinca V."/>
            <person name="Uliana J.V.C."/>
            <person name="Torres T.T."/>
            <person name="Ward R.J."/>
            <person name="Monesi N."/>
        </authorList>
    </citation>
    <scope>NUCLEOTIDE SEQUENCE</scope>
    <source>
        <strain evidence="2">HSMRA1968</strain>
        <tissue evidence="2">Whole embryos</tissue>
    </source>
</reference>
<protein>
    <recommendedName>
        <fullName evidence="4">Regulatory protein zeste</fullName>
    </recommendedName>
</protein>
<evidence type="ECO:0008006" key="4">
    <source>
        <dbReference type="Google" id="ProtNLM"/>
    </source>
</evidence>